<keyword evidence="2" id="KW-1185">Reference proteome</keyword>
<name>A0A8T1X8I4_9STRA</name>
<comment type="caution">
    <text evidence="1">The sequence shown here is derived from an EMBL/GenBank/DDBJ whole genome shotgun (WGS) entry which is preliminary data.</text>
</comment>
<protein>
    <submittedName>
        <fullName evidence="1">Uncharacterized protein</fullName>
    </submittedName>
</protein>
<proteinExistence type="predicted"/>
<evidence type="ECO:0000313" key="2">
    <source>
        <dbReference type="Proteomes" id="UP000693981"/>
    </source>
</evidence>
<sequence>MRNSTSKAKANLLLAAARILEVLGHMYDNGLHKDLDSTRKGKKILKAVCRDFVSEYEYKLTRFFFDDFTPAKKRMCVSTLQVCTQLDKAAKFDEL</sequence>
<gene>
    <name evidence="1" type="ORF">PHYBOEH_000053</name>
</gene>
<dbReference type="AlphaFoldDB" id="A0A8T1X8I4"/>
<reference evidence="1" key="1">
    <citation type="submission" date="2021-02" db="EMBL/GenBank/DDBJ databases">
        <authorList>
            <person name="Palmer J.M."/>
        </authorList>
    </citation>
    <scope>NUCLEOTIDE SEQUENCE</scope>
    <source>
        <strain evidence="1">SCRP23</strain>
    </source>
</reference>
<dbReference type="EMBL" id="JAGDFL010000001">
    <property type="protein sequence ID" value="KAG7402345.1"/>
    <property type="molecule type" value="Genomic_DNA"/>
</dbReference>
<accession>A0A8T1X8I4</accession>
<dbReference type="Proteomes" id="UP000693981">
    <property type="component" value="Unassembled WGS sequence"/>
</dbReference>
<dbReference type="OrthoDB" id="6020060at2759"/>
<evidence type="ECO:0000313" key="1">
    <source>
        <dbReference type="EMBL" id="KAG7402345.1"/>
    </source>
</evidence>
<organism evidence="1 2">
    <name type="scientific">Phytophthora boehmeriae</name>
    <dbReference type="NCBI Taxonomy" id="109152"/>
    <lineage>
        <taxon>Eukaryota</taxon>
        <taxon>Sar</taxon>
        <taxon>Stramenopiles</taxon>
        <taxon>Oomycota</taxon>
        <taxon>Peronosporomycetes</taxon>
        <taxon>Peronosporales</taxon>
        <taxon>Peronosporaceae</taxon>
        <taxon>Phytophthora</taxon>
    </lineage>
</organism>